<dbReference type="InterPro" id="IPR000944">
    <property type="entry name" value="Tscrpt_reg_Rrf2"/>
</dbReference>
<dbReference type="PANTHER" id="PTHR33221:SF15">
    <property type="entry name" value="HTH-TYPE TRANSCRIPTIONAL REGULATOR YWGB-RELATED"/>
    <property type="match status" value="1"/>
</dbReference>
<organism evidence="1 2">
    <name type="scientific">Winogradskya humida</name>
    <dbReference type="NCBI Taxonomy" id="113566"/>
    <lineage>
        <taxon>Bacteria</taxon>
        <taxon>Bacillati</taxon>
        <taxon>Actinomycetota</taxon>
        <taxon>Actinomycetes</taxon>
        <taxon>Micromonosporales</taxon>
        <taxon>Micromonosporaceae</taxon>
        <taxon>Winogradskya</taxon>
    </lineage>
</organism>
<reference evidence="1 2" key="1">
    <citation type="submission" date="2021-01" db="EMBL/GenBank/DDBJ databases">
        <title>Whole genome shotgun sequence of Actinoplanes humidus NBRC 14915.</title>
        <authorList>
            <person name="Komaki H."/>
            <person name="Tamura T."/>
        </authorList>
    </citation>
    <scope>NUCLEOTIDE SEQUENCE [LARGE SCALE GENOMIC DNA]</scope>
    <source>
        <strain evidence="1 2">NBRC 14915</strain>
    </source>
</reference>
<dbReference type="Gene3D" id="1.10.10.10">
    <property type="entry name" value="Winged helix-like DNA-binding domain superfamily/Winged helix DNA-binding domain"/>
    <property type="match status" value="1"/>
</dbReference>
<dbReference type="EMBL" id="BOMN01000100">
    <property type="protein sequence ID" value="GIE23926.1"/>
    <property type="molecule type" value="Genomic_DNA"/>
</dbReference>
<dbReference type="PROSITE" id="PS51197">
    <property type="entry name" value="HTH_RRF2_2"/>
    <property type="match status" value="1"/>
</dbReference>
<dbReference type="RefSeq" id="WP_203840969.1">
    <property type="nucleotide sequence ID" value="NZ_BAAATV010000003.1"/>
</dbReference>
<protein>
    <submittedName>
        <fullName evidence="1">Rrf2 family transcriptional regulator</fullName>
    </submittedName>
</protein>
<keyword evidence="2" id="KW-1185">Reference proteome</keyword>
<dbReference type="PANTHER" id="PTHR33221">
    <property type="entry name" value="WINGED HELIX-TURN-HELIX TRANSCRIPTIONAL REGULATOR, RRF2 FAMILY"/>
    <property type="match status" value="1"/>
</dbReference>
<dbReference type="Proteomes" id="UP000603200">
    <property type="component" value="Unassembled WGS sequence"/>
</dbReference>
<proteinExistence type="predicted"/>
<dbReference type="SUPFAM" id="SSF46785">
    <property type="entry name" value="Winged helix' DNA-binding domain"/>
    <property type="match status" value="1"/>
</dbReference>
<gene>
    <name evidence="1" type="ORF">Ahu01nite_070280</name>
</gene>
<accession>A0ABQ3ZZA7</accession>
<dbReference type="InterPro" id="IPR036390">
    <property type="entry name" value="WH_DNA-bd_sf"/>
</dbReference>
<dbReference type="InterPro" id="IPR036388">
    <property type="entry name" value="WH-like_DNA-bd_sf"/>
</dbReference>
<comment type="caution">
    <text evidence="1">The sequence shown here is derived from an EMBL/GenBank/DDBJ whole genome shotgun (WGS) entry which is preliminary data.</text>
</comment>
<sequence length="143" mass="14896">MSANSKLTVAVHALAWMGLHQSRGHEVSTSEQIAASVGTNAVVIRRLLGDLRRAGLTESRRGAGSGWVLGREPAAITVLDVYDALDDGPVFALHHSEPDPGCVVGGGIQPVLSGLYGRVDGALRAELARTTIADVLKGILTAH</sequence>
<dbReference type="Pfam" id="PF02082">
    <property type="entry name" value="Rrf2"/>
    <property type="match status" value="1"/>
</dbReference>
<name>A0ABQ3ZZA7_9ACTN</name>
<evidence type="ECO:0000313" key="1">
    <source>
        <dbReference type="EMBL" id="GIE23926.1"/>
    </source>
</evidence>
<evidence type="ECO:0000313" key="2">
    <source>
        <dbReference type="Proteomes" id="UP000603200"/>
    </source>
</evidence>